<accession>A0A0C3DVD3</accession>
<reference evidence="1 2" key="1">
    <citation type="submission" date="2014-04" db="EMBL/GenBank/DDBJ databases">
        <authorList>
            <consortium name="DOE Joint Genome Institute"/>
            <person name="Kuo A."/>
            <person name="Kohler A."/>
            <person name="Nagy L.G."/>
            <person name="Floudas D."/>
            <person name="Copeland A."/>
            <person name="Barry K.W."/>
            <person name="Cichocki N."/>
            <person name="Veneault-Fourrey C."/>
            <person name="LaButti K."/>
            <person name="Lindquist E.A."/>
            <person name="Lipzen A."/>
            <person name="Lundell T."/>
            <person name="Morin E."/>
            <person name="Murat C."/>
            <person name="Sun H."/>
            <person name="Tunlid A."/>
            <person name="Henrissat B."/>
            <person name="Grigoriev I.V."/>
            <person name="Hibbett D.S."/>
            <person name="Martin F."/>
            <person name="Nordberg H.P."/>
            <person name="Cantor M.N."/>
            <person name="Hua S.X."/>
        </authorList>
    </citation>
    <scope>NUCLEOTIDE SEQUENCE [LARGE SCALE GENOMIC DNA]</scope>
    <source>
        <strain evidence="1 2">Foug A</strain>
    </source>
</reference>
<organism evidence="1 2">
    <name type="scientific">Scleroderma citrinum Foug A</name>
    <dbReference type="NCBI Taxonomy" id="1036808"/>
    <lineage>
        <taxon>Eukaryota</taxon>
        <taxon>Fungi</taxon>
        <taxon>Dikarya</taxon>
        <taxon>Basidiomycota</taxon>
        <taxon>Agaricomycotina</taxon>
        <taxon>Agaricomycetes</taxon>
        <taxon>Agaricomycetidae</taxon>
        <taxon>Boletales</taxon>
        <taxon>Sclerodermatineae</taxon>
        <taxon>Sclerodermataceae</taxon>
        <taxon>Scleroderma</taxon>
    </lineage>
</organism>
<dbReference type="HOGENOM" id="CLU_2442182_0_0_1"/>
<dbReference type="Proteomes" id="UP000053989">
    <property type="component" value="Unassembled WGS sequence"/>
</dbReference>
<evidence type="ECO:0000313" key="1">
    <source>
        <dbReference type="EMBL" id="KIM59926.1"/>
    </source>
</evidence>
<reference evidence="2" key="2">
    <citation type="submission" date="2015-01" db="EMBL/GenBank/DDBJ databases">
        <title>Evolutionary Origins and Diversification of the Mycorrhizal Mutualists.</title>
        <authorList>
            <consortium name="DOE Joint Genome Institute"/>
            <consortium name="Mycorrhizal Genomics Consortium"/>
            <person name="Kohler A."/>
            <person name="Kuo A."/>
            <person name="Nagy L.G."/>
            <person name="Floudas D."/>
            <person name="Copeland A."/>
            <person name="Barry K.W."/>
            <person name="Cichocki N."/>
            <person name="Veneault-Fourrey C."/>
            <person name="LaButti K."/>
            <person name="Lindquist E.A."/>
            <person name="Lipzen A."/>
            <person name="Lundell T."/>
            <person name="Morin E."/>
            <person name="Murat C."/>
            <person name="Riley R."/>
            <person name="Ohm R."/>
            <person name="Sun H."/>
            <person name="Tunlid A."/>
            <person name="Henrissat B."/>
            <person name="Grigoriev I.V."/>
            <person name="Hibbett D.S."/>
            <person name="Martin F."/>
        </authorList>
    </citation>
    <scope>NUCLEOTIDE SEQUENCE [LARGE SCALE GENOMIC DNA]</scope>
    <source>
        <strain evidence="2">Foug A</strain>
    </source>
</reference>
<sequence length="90" mass="10271">MYVQIDSLTITLYLELYSSYISAHSCPKFSKLSFFDSLRQSVSLVTPSPYQVQKKYLQWGTLDGVVCLMLGQSVPELRMRSDRLITADVL</sequence>
<dbReference type="InParanoid" id="A0A0C3DVD3"/>
<dbReference type="EMBL" id="KN822068">
    <property type="protein sequence ID" value="KIM59926.1"/>
    <property type="molecule type" value="Genomic_DNA"/>
</dbReference>
<gene>
    <name evidence="1" type="ORF">SCLCIDRAFT_979616</name>
</gene>
<protein>
    <submittedName>
        <fullName evidence="1">Uncharacterized protein</fullName>
    </submittedName>
</protein>
<dbReference type="AlphaFoldDB" id="A0A0C3DVD3"/>
<name>A0A0C3DVD3_9AGAM</name>
<evidence type="ECO:0000313" key="2">
    <source>
        <dbReference type="Proteomes" id="UP000053989"/>
    </source>
</evidence>
<keyword evidence="2" id="KW-1185">Reference proteome</keyword>
<proteinExistence type="predicted"/>